<dbReference type="SUPFAM" id="SSF55874">
    <property type="entry name" value="ATPase domain of HSP90 chaperone/DNA topoisomerase II/histidine kinase"/>
    <property type="match status" value="1"/>
</dbReference>
<dbReference type="Proteomes" id="UP000515292">
    <property type="component" value="Chromosome"/>
</dbReference>
<dbReference type="PANTHER" id="PTHR43065">
    <property type="entry name" value="SENSOR HISTIDINE KINASE"/>
    <property type="match status" value="1"/>
</dbReference>
<evidence type="ECO:0000256" key="5">
    <source>
        <dbReference type="ARBA" id="ARBA00022741"/>
    </source>
</evidence>
<keyword evidence="4" id="KW-0808">Transferase</keyword>
<evidence type="ECO:0000256" key="7">
    <source>
        <dbReference type="ARBA" id="ARBA00022840"/>
    </source>
</evidence>
<dbReference type="CDD" id="cd00082">
    <property type="entry name" value="HisKA"/>
    <property type="match status" value="1"/>
</dbReference>
<dbReference type="EMBL" id="CP059851">
    <property type="protein sequence ID" value="QMW24286.1"/>
    <property type="molecule type" value="Genomic_DNA"/>
</dbReference>
<dbReference type="Pfam" id="PF02518">
    <property type="entry name" value="HATPase_c"/>
    <property type="match status" value="1"/>
</dbReference>
<organism evidence="10 11">
    <name type="scientific">Sandaracinobacteroides saxicola</name>
    <dbReference type="NCBI Taxonomy" id="2759707"/>
    <lineage>
        <taxon>Bacteria</taxon>
        <taxon>Pseudomonadati</taxon>
        <taxon>Pseudomonadota</taxon>
        <taxon>Alphaproteobacteria</taxon>
        <taxon>Sphingomonadales</taxon>
        <taxon>Sphingosinicellaceae</taxon>
        <taxon>Sandaracinobacteroides</taxon>
    </lineage>
</organism>
<dbReference type="Gene3D" id="1.10.287.130">
    <property type="match status" value="1"/>
</dbReference>
<dbReference type="GO" id="GO:0005524">
    <property type="term" value="F:ATP binding"/>
    <property type="evidence" value="ECO:0007669"/>
    <property type="project" value="UniProtKB-KW"/>
</dbReference>
<dbReference type="Gene3D" id="3.30.565.10">
    <property type="entry name" value="Histidine kinase-like ATPase, C-terminal domain"/>
    <property type="match status" value="1"/>
</dbReference>
<reference evidence="10 11" key="1">
    <citation type="submission" date="2020-07" db="EMBL/GenBank/DDBJ databases">
        <title>Complete genome sequence for Sandaracinobacter sp. M6.</title>
        <authorList>
            <person name="Tang Y."/>
            <person name="Liu Q."/>
            <person name="Guo Z."/>
            <person name="Lei P."/>
            <person name="Huang B."/>
        </authorList>
    </citation>
    <scope>NUCLEOTIDE SEQUENCE [LARGE SCALE GENOMIC DNA]</scope>
    <source>
        <strain evidence="10 11">M6</strain>
    </source>
</reference>
<keyword evidence="8" id="KW-0902">Two-component regulatory system</keyword>
<dbReference type="Pfam" id="PF00512">
    <property type="entry name" value="HisKA"/>
    <property type="match status" value="1"/>
</dbReference>
<dbReference type="InterPro" id="IPR036097">
    <property type="entry name" value="HisK_dim/P_sf"/>
</dbReference>
<sequence>MSLPLPLDIWNALPIPTLLLDPDGQVALANTAAETFLNASQGQLAERGWDAQLPPDSPLRSVLAEARAGGSGIAAYDLDVVFIGGRRSRADVMVGAVPDAPGWLTLALQPRAVTAMVDRQMGQAGAARSAVGVAAMLAHEIKNPLSGIRGAAQLLNHGADAETRELTGLIVSEVDRVATLIDRMEGFTDTRPRRPQPENIHAILSHVRKLAETGFARGLSIRERYDPSLPPVLGSRDALVQLFLNLLKNAAEASPKNGEIEITTAYRHGLRVAAPGGKERISLPLEVCVIDQGAGPPPAVADHMFDPFVSSKRGGSGLGLALVAKVAGDHGGVVEFERRGSRTLFRVLLPVGKGQA</sequence>
<proteinExistence type="predicted"/>
<dbReference type="SMART" id="SM00387">
    <property type="entry name" value="HATPase_c"/>
    <property type="match status" value="1"/>
</dbReference>
<dbReference type="PRINTS" id="PR00344">
    <property type="entry name" value="BCTRLSENSOR"/>
</dbReference>
<protein>
    <recommendedName>
        <fullName evidence="2">histidine kinase</fullName>
        <ecNumber evidence="2">2.7.13.3</ecNumber>
    </recommendedName>
</protein>
<name>A0A7G5ILP4_9SPHN</name>
<dbReference type="AlphaFoldDB" id="A0A7G5ILP4"/>
<evidence type="ECO:0000256" key="6">
    <source>
        <dbReference type="ARBA" id="ARBA00022777"/>
    </source>
</evidence>
<dbReference type="InterPro" id="IPR036890">
    <property type="entry name" value="HATPase_C_sf"/>
</dbReference>
<dbReference type="PROSITE" id="PS50109">
    <property type="entry name" value="HIS_KIN"/>
    <property type="match status" value="1"/>
</dbReference>
<feature type="domain" description="Histidine kinase" evidence="9">
    <location>
        <begin position="136"/>
        <end position="353"/>
    </location>
</feature>
<evidence type="ECO:0000256" key="1">
    <source>
        <dbReference type="ARBA" id="ARBA00000085"/>
    </source>
</evidence>
<dbReference type="SMART" id="SM00388">
    <property type="entry name" value="HisKA"/>
    <property type="match status" value="1"/>
</dbReference>
<dbReference type="InterPro" id="IPR004358">
    <property type="entry name" value="Sig_transdc_His_kin-like_C"/>
</dbReference>
<keyword evidence="7" id="KW-0067">ATP-binding</keyword>
<dbReference type="SUPFAM" id="SSF47384">
    <property type="entry name" value="Homodimeric domain of signal transducing histidine kinase"/>
    <property type="match status" value="1"/>
</dbReference>
<dbReference type="PANTHER" id="PTHR43065:SF10">
    <property type="entry name" value="PEROXIDE STRESS-ACTIVATED HISTIDINE KINASE MAK3"/>
    <property type="match status" value="1"/>
</dbReference>
<dbReference type="GO" id="GO:0000155">
    <property type="term" value="F:phosphorelay sensor kinase activity"/>
    <property type="evidence" value="ECO:0007669"/>
    <property type="project" value="InterPro"/>
</dbReference>
<dbReference type="CDD" id="cd00130">
    <property type="entry name" value="PAS"/>
    <property type="match status" value="1"/>
</dbReference>
<dbReference type="EC" id="2.7.13.3" evidence="2"/>
<dbReference type="InterPro" id="IPR003661">
    <property type="entry name" value="HisK_dim/P_dom"/>
</dbReference>
<dbReference type="RefSeq" id="WP_182298134.1">
    <property type="nucleotide sequence ID" value="NZ_CP059851.1"/>
</dbReference>
<accession>A0A7G5ILP4</accession>
<keyword evidence="5" id="KW-0547">Nucleotide-binding</keyword>
<dbReference type="InterPro" id="IPR035965">
    <property type="entry name" value="PAS-like_dom_sf"/>
</dbReference>
<gene>
    <name evidence="10" type="ORF">H3309_07490</name>
</gene>
<evidence type="ECO:0000259" key="9">
    <source>
        <dbReference type="PROSITE" id="PS50109"/>
    </source>
</evidence>
<keyword evidence="6 10" id="KW-0418">Kinase</keyword>
<evidence type="ECO:0000256" key="3">
    <source>
        <dbReference type="ARBA" id="ARBA00022553"/>
    </source>
</evidence>
<dbReference type="SMART" id="SM00091">
    <property type="entry name" value="PAS"/>
    <property type="match status" value="1"/>
</dbReference>
<dbReference type="KEGG" id="sand:H3309_07490"/>
<comment type="catalytic activity">
    <reaction evidence="1">
        <text>ATP + protein L-histidine = ADP + protein N-phospho-L-histidine.</text>
        <dbReference type="EC" id="2.7.13.3"/>
    </reaction>
</comment>
<keyword evidence="3" id="KW-0597">Phosphoprotein</keyword>
<evidence type="ECO:0000313" key="10">
    <source>
        <dbReference type="EMBL" id="QMW24286.1"/>
    </source>
</evidence>
<dbReference type="InterPro" id="IPR003594">
    <property type="entry name" value="HATPase_dom"/>
</dbReference>
<dbReference type="SUPFAM" id="SSF55785">
    <property type="entry name" value="PYP-like sensor domain (PAS domain)"/>
    <property type="match status" value="1"/>
</dbReference>
<dbReference type="InterPro" id="IPR000014">
    <property type="entry name" value="PAS"/>
</dbReference>
<evidence type="ECO:0000256" key="8">
    <source>
        <dbReference type="ARBA" id="ARBA00023012"/>
    </source>
</evidence>
<evidence type="ECO:0000256" key="4">
    <source>
        <dbReference type="ARBA" id="ARBA00022679"/>
    </source>
</evidence>
<dbReference type="InterPro" id="IPR005467">
    <property type="entry name" value="His_kinase_dom"/>
</dbReference>
<keyword evidence="11" id="KW-1185">Reference proteome</keyword>
<evidence type="ECO:0000313" key="11">
    <source>
        <dbReference type="Proteomes" id="UP000515292"/>
    </source>
</evidence>
<evidence type="ECO:0000256" key="2">
    <source>
        <dbReference type="ARBA" id="ARBA00012438"/>
    </source>
</evidence>